<evidence type="ECO:0000256" key="7">
    <source>
        <dbReference type="ARBA" id="ARBA00022777"/>
    </source>
</evidence>
<dbReference type="GO" id="GO:0004798">
    <property type="term" value="F:dTMP kinase activity"/>
    <property type="evidence" value="ECO:0007669"/>
    <property type="project" value="UniProtKB-EC"/>
</dbReference>
<evidence type="ECO:0000313" key="13">
    <source>
        <dbReference type="Proteomes" id="UP001597104"/>
    </source>
</evidence>
<feature type="binding site" evidence="10">
    <location>
        <begin position="10"/>
        <end position="17"/>
    </location>
    <ligand>
        <name>ATP</name>
        <dbReference type="ChEBI" id="CHEBI:30616"/>
    </ligand>
</feature>
<evidence type="ECO:0000256" key="1">
    <source>
        <dbReference type="ARBA" id="ARBA00009776"/>
    </source>
</evidence>
<name>A0ABW3ECV1_9LACO</name>
<comment type="function">
    <text evidence="10">Phosphorylation of dTMP to form dTDP in both de novo and salvage pathways of dTTP synthesis.</text>
</comment>
<dbReference type="InterPro" id="IPR027417">
    <property type="entry name" value="P-loop_NTPase"/>
</dbReference>
<keyword evidence="13" id="KW-1185">Reference proteome</keyword>
<evidence type="ECO:0000256" key="3">
    <source>
        <dbReference type="ARBA" id="ARBA00017144"/>
    </source>
</evidence>
<dbReference type="SUPFAM" id="SSF52540">
    <property type="entry name" value="P-loop containing nucleoside triphosphate hydrolases"/>
    <property type="match status" value="1"/>
</dbReference>
<dbReference type="HAMAP" id="MF_00165">
    <property type="entry name" value="Thymidylate_kinase"/>
    <property type="match status" value="1"/>
</dbReference>
<dbReference type="Pfam" id="PF02223">
    <property type="entry name" value="Thymidylate_kin"/>
    <property type="match status" value="1"/>
</dbReference>
<keyword evidence="5 10" id="KW-0545">Nucleotide biosynthesis</keyword>
<proteinExistence type="inferred from homology"/>
<reference evidence="13" key="1">
    <citation type="journal article" date="2019" name="Int. J. Syst. Evol. Microbiol.">
        <title>The Global Catalogue of Microorganisms (GCM) 10K type strain sequencing project: providing services to taxonomists for standard genome sequencing and annotation.</title>
        <authorList>
            <consortium name="The Broad Institute Genomics Platform"/>
            <consortium name="The Broad Institute Genome Sequencing Center for Infectious Disease"/>
            <person name="Wu L."/>
            <person name="Ma J."/>
        </authorList>
    </citation>
    <scope>NUCLEOTIDE SEQUENCE [LARGE SCALE GENOMIC DNA]</scope>
    <source>
        <strain evidence="13">CCM 8925</strain>
    </source>
</reference>
<dbReference type="InterPro" id="IPR018094">
    <property type="entry name" value="Thymidylate_kinase"/>
</dbReference>
<comment type="similarity">
    <text evidence="1 10">Belongs to the thymidylate kinase family.</text>
</comment>
<gene>
    <name evidence="10 12" type="primary">tmk</name>
    <name evidence="12" type="ORF">ACFQZ7_07255</name>
</gene>
<dbReference type="RefSeq" id="WP_137638480.1">
    <property type="nucleotide sequence ID" value="NZ_BJDN01000026.1"/>
</dbReference>
<keyword evidence="8 10" id="KW-0067">ATP-binding</keyword>
<protein>
    <recommendedName>
        <fullName evidence="3 10">Thymidylate kinase</fullName>
        <ecNumber evidence="2 10">2.7.4.9</ecNumber>
    </recommendedName>
    <alternativeName>
        <fullName evidence="10">dTMP kinase</fullName>
    </alternativeName>
</protein>
<comment type="catalytic activity">
    <reaction evidence="9 10">
        <text>dTMP + ATP = dTDP + ADP</text>
        <dbReference type="Rhea" id="RHEA:13517"/>
        <dbReference type="ChEBI" id="CHEBI:30616"/>
        <dbReference type="ChEBI" id="CHEBI:58369"/>
        <dbReference type="ChEBI" id="CHEBI:63528"/>
        <dbReference type="ChEBI" id="CHEBI:456216"/>
        <dbReference type="EC" id="2.7.4.9"/>
    </reaction>
</comment>
<comment type="caution">
    <text evidence="12">The sequence shown here is derived from an EMBL/GenBank/DDBJ whole genome shotgun (WGS) entry which is preliminary data.</text>
</comment>
<dbReference type="InterPro" id="IPR039430">
    <property type="entry name" value="Thymidylate_kin-like_dom"/>
</dbReference>
<evidence type="ECO:0000256" key="10">
    <source>
        <dbReference type="HAMAP-Rule" id="MF_00165"/>
    </source>
</evidence>
<keyword evidence="4 10" id="KW-0808">Transferase</keyword>
<keyword evidence="7 10" id="KW-0418">Kinase</keyword>
<evidence type="ECO:0000256" key="2">
    <source>
        <dbReference type="ARBA" id="ARBA00012980"/>
    </source>
</evidence>
<evidence type="ECO:0000256" key="9">
    <source>
        <dbReference type="ARBA" id="ARBA00048743"/>
    </source>
</evidence>
<accession>A0ABW3ECV1</accession>
<dbReference type="CDD" id="cd01672">
    <property type="entry name" value="TMPK"/>
    <property type="match status" value="1"/>
</dbReference>
<dbReference type="PROSITE" id="PS01331">
    <property type="entry name" value="THYMIDYLATE_KINASE"/>
    <property type="match status" value="1"/>
</dbReference>
<evidence type="ECO:0000256" key="6">
    <source>
        <dbReference type="ARBA" id="ARBA00022741"/>
    </source>
</evidence>
<feature type="domain" description="Thymidylate kinase-like" evidence="11">
    <location>
        <begin position="8"/>
        <end position="197"/>
    </location>
</feature>
<dbReference type="PANTHER" id="PTHR10344">
    <property type="entry name" value="THYMIDYLATE KINASE"/>
    <property type="match status" value="1"/>
</dbReference>
<evidence type="ECO:0000259" key="11">
    <source>
        <dbReference type="Pfam" id="PF02223"/>
    </source>
</evidence>
<dbReference type="EMBL" id="JBHTIO010000036">
    <property type="protein sequence ID" value="MFD0897535.1"/>
    <property type="molecule type" value="Genomic_DNA"/>
</dbReference>
<dbReference type="NCBIfam" id="TIGR00041">
    <property type="entry name" value="DTMP_kinase"/>
    <property type="match status" value="1"/>
</dbReference>
<dbReference type="Gene3D" id="3.40.50.300">
    <property type="entry name" value="P-loop containing nucleotide triphosphate hydrolases"/>
    <property type="match status" value="1"/>
</dbReference>
<evidence type="ECO:0000313" key="12">
    <source>
        <dbReference type="EMBL" id="MFD0897535.1"/>
    </source>
</evidence>
<dbReference type="EC" id="2.7.4.9" evidence="2 10"/>
<evidence type="ECO:0000256" key="4">
    <source>
        <dbReference type="ARBA" id="ARBA00022679"/>
    </source>
</evidence>
<dbReference type="Proteomes" id="UP001597104">
    <property type="component" value="Unassembled WGS sequence"/>
</dbReference>
<evidence type="ECO:0000256" key="8">
    <source>
        <dbReference type="ARBA" id="ARBA00022840"/>
    </source>
</evidence>
<sequence length="215" mass="23422">MAGLLITFEGPDGAGKTSALTALLPRLQQRARQTIITTREPGGNPISEAIRRIILDPKNTAMDKRTEALLYAAARRQHITEKIRPALAAGKMVLCDRFVDSSLAYQGAGRGIGVAAVGKMNEFATELLTPDLTLYLDVPSAVGLQRIAAHRQTQNDRLDQEALSFHQKVRGEYLALAAADPQRIKTIDATQAPTTVVAACQQVITQTYPTWFNEL</sequence>
<keyword evidence="6 10" id="KW-0547">Nucleotide-binding</keyword>
<dbReference type="InterPro" id="IPR018095">
    <property type="entry name" value="Thymidylate_kin_CS"/>
</dbReference>
<organism evidence="12 13">
    <name type="scientific">Loigolactobacillus binensis</name>
    <dbReference type="NCBI Taxonomy" id="2559922"/>
    <lineage>
        <taxon>Bacteria</taxon>
        <taxon>Bacillati</taxon>
        <taxon>Bacillota</taxon>
        <taxon>Bacilli</taxon>
        <taxon>Lactobacillales</taxon>
        <taxon>Lactobacillaceae</taxon>
        <taxon>Loigolactobacillus</taxon>
    </lineage>
</organism>
<dbReference type="PANTHER" id="PTHR10344:SF4">
    <property type="entry name" value="UMP-CMP KINASE 2, MITOCHONDRIAL"/>
    <property type="match status" value="1"/>
</dbReference>
<evidence type="ECO:0000256" key="5">
    <source>
        <dbReference type="ARBA" id="ARBA00022727"/>
    </source>
</evidence>